<accession>A0A225D3Y3</accession>
<sequence length="84" mass="9249">MNETQPARFRTLLPAGFVGTLTHDPEQYIRDTEDVIMQAVGNPDVSDHGVDMLCRAAVRTAAVVDWAKVQAAWARVGVKRGIWA</sequence>
<dbReference type="AlphaFoldDB" id="A0A225D3Y3"/>
<keyword evidence="2" id="KW-1185">Reference proteome</keyword>
<evidence type="ECO:0000313" key="1">
    <source>
        <dbReference type="EMBL" id="OWK34354.1"/>
    </source>
</evidence>
<evidence type="ECO:0000313" key="2">
    <source>
        <dbReference type="Proteomes" id="UP000214646"/>
    </source>
</evidence>
<reference evidence="2" key="1">
    <citation type="submission" date="2017-06" db="EMBL/GenBank/DDBJ databases">
        <title>Genome analysis of Fimbriiglobus ruber SP5, the first member of the order Planctomycetales with confirmed chitinolytic capability.</title>
        <authorList>
            <person name="Ravin N.V."/>
            <person name="Rakitin A.L."/>
            <person name="Ivanova A.A."/>
            <person name="Beletsky A.V."/>
            <person name="Kulichevskaya I.S."/>
            <person name="Mardanov A.V."/>
            <person name="Dedysh S.N."/>
        </authorList>
    </citation>
    <scope>NUCLEOTIDE SEQUENCE [LARGE SCALE GENOMIC DNA]</scope>
    <source>
        <strain evidence="2">SP5</strain>
    </source>
</reference>
<dbReference type="Proteomes" id="UP000214646">
    <property type="component" value="Unassembled WGS sequence"/>
</dbReference>
<organism evidence="1 2">
    <name type="scientific">Fimbriiglobus ruber</name>
    <dbReference type="NCBI Taxonomy" id="1908690"/>
    <lineage>
        <taxon>Bacteria</taxon>
        <taxon>Pseudomonadati</taxon>
        <taxon>Planctomycetota</taxon>
        <taxon>Planctomycetia</taxon>
        <taxon>Gemmatales</taxon>
        <taxon>Gemmataceae</taxon>
        <taxon>Fimbriiglobus</taxon>
    </lineage>
</organism>
<name>A0A225D3Y3_9BACT</name>
<dbReference type="RefSeq" id="WP_088260659.1">
    <property type="nucleotide sequence ID" value="NZ_NIDE01000020.1"/>
</dbReference>
<comment type="caution">
    <text evidence="1">The sequence shown here is derived from an EMBL/GenBank/DDBJ whole genome shotgun (WGS) entry which is preliminary data.</text>
</comment>
<gene>
    <name evidence="1" type="ORF">FRUB_10325</name>
</gene>
<protein>
    <submittedName>
        <fullName evidence="1">Uncharacterized protein</fullName>
    </submittedName>
</protein>
<proteinExistence type="predicted"/>
<dbReference type="EMBL" id="NIDE01000020">
    <property type="protein sequence ID" value="OWK34354.1"/>
    <property type="molecule type" value="Genomic_DNA"/>
</dbReference>